<dbReference type="AlphaFoldDB" id="A0A4S4FVA9"/>
<dbReference type="SUPFAM" id="SSF55811">
    <property type="entry name" value="Nudix"/>
    <property type="match status" value="1"/>
</dbReference>
<dbReference type="GO" id="GO:0046872">
    <property type="term" value="F:metal ion binding"/>
    <property type="evidence" value="ECO:0007669"/>
    <property type="project" value="UniProtKB-KW"/>
</dbReference>
<evidence type="ECO:0000256" key="7">
    <source>
        <dbReference type="ARBA" id="ARBA00022801"/>
    </source>
</evidence>
<accession>A0A4S4FVA9</accession>
<dbReference type="GO" id="GO:0044716">
    <property type="term" value="F:8-oxo-GDP phosphatase activity"/>
    <property type="evidence" value="ECO:0007669"/>
    <property type="project" value="TreeGrafter"/>
</dbReference>
<dbReference type="RefSeq" id="WP_136424232.1">
    <property type="nucleotide sequence ID" value="NZ_SSSN01000005.1"/>
</dbReference>
<dbReference type="GO" id="GO:0008413">
    <property type="term" value="F:8-oxo-7,8-dihydroguanosine triphosphate pyrophosphatase activity"/>
    <property type="evidence" value="ECO:0007669"/>
    <property type="project" value="TreeGrafter"/>
</dbReference>
<evidence type="ECO:0000256" key="6">
    <source>
        <dbReference type="ARBA" id="ARBA00022763"/>
    </source>
</evidence>
<keyword evidence="14" id="KW-1185">Reference proteome</keyword>
<dbReference type="Gene3D" id="3.90.79.10">
    <property type="entry name" value="Nucleoside Triphosphate Pyrophosphohydrolase"/>
    <property type="match status" value="1"/>
</dbReference>
<keyword evidence="6" id="KW-0227">DNA damage</keyword>
<dbReference type="PANTHER" id="PTHR47707:SF1">
    <property type="entry name" value="NUDIX HYDROLASE FAMILY PROTEIN"/>
    <property type="match status" value="1"/>
</dbReference>
<evidence type="ECO:0000256" key="9">
    <source>
        <dbReference type="ARBA" id="ARBA00023204"/>
    </source>
</evidence>
<evidence type="ECO:0000256" key="8">
    <source>
        <dbReference type="ARBA" id="ARBA00022842"/>
    </source>
</evidence>
<keyword evidence="4" id="KW-0235">DNA replication</keyword>
<evidence type="ECO:0000259" key="12">
    <source>
        <dbReference type="PROSITE" id="PS51462"/>
    </source>
</evidence>
<dbReference type="Pfam" id="PF00293">
    <property type="entry name" value="NUDIX"/>
    <property type="match status" value="1"/>
</dbReference>
<proteinExistence type="inferred from homology"/>
<dbReference type="OrthoDB" id="9804442at2"/>
<keyword evidence="8" id="KW-0460">Magnesium</keyword>
<comment type="catalytic activity">
    <reaction evidence="10">
        <text>8-oxo-dGTP + H2O = 8-oxo-dGMP + diphosphate + H(+)</text>
        <dbReference type="Rhea" id="RHEA:31575"/>
        <dbReference type="ChEBI" id="CHEBI:15377"/>
        <dbReference type="ChEBI" id="CHEBI:15378"/>
        <dbReference type="ChEBI" id="CHEBI:33019"/>
        <dbReference type="ChEBI" id="CHEBI:63224"/>
        <dbReference type="ChEBI" id="CHEBI:77896"/>
        <dbReference type="EC" id="3.6.1.55"/>
    </reaction>
</comment>
<evidence type="ECO:0000256" key="3">
    <source>
        <dbReference type="ARBA" id="ARBA00022457"/>
    </source>
</evidence>
<evidence type="ECO:0000313" key="14">
    <source>
        <dbReference type="Proteomes" id="UP000307380"/>
    </source>
</evidence>
<evidence type="ECO:0000256" key="4">
    <source>
        <dbReference type="ARBA" id="ARBA00022705"/>
    </source>
</evidence>
<dbReference type="InterPro" id="IPR020476">
    <property type="entry name" value="Nudix_hydrolase"/>
</dbReference>
<sequence length="132" mass="15170">MEEIVVAALVRGDQVLLGHRDPRRQSYPDVWDLIGGHVEPGETPDQAIRRECREEIRVTIRDPRPVELDVGDPELRAQAFIVTRWDGEPINAEPDEHDALRWLRAHELVDLRVAHPTYARWLPAVIRAARHG</sequence>
<evidence type="ECO:0000256" key="5">
    <source>
        <dbReference type="ARBA" id="ARBA00022723"/>
    </source>
</evidence>
<dbReference type="GO" id="GO:0006281">
    <property type="term" value="P:DNA repair"/>
    <property type="evidence" value="ECO:0007669"/>
    <property type="project" value="UniProtKB-KW"/>
</dbReference>
<keyword evidence="9" id="KW-0234">DNA repair</keyword>
<keyword evidence="7" id="KW-0378">Hydrolase</keyword>
<feature type="domain" description="Nudix hydrolase" evidence="12">
    <location>
        <begin position="1"/>
        <end position="126"/>
    </location>
</feature>
<dbReference type="GO" id="GO:0006260">
    <property type="term" value="P:DNA replication"/>
    <property type="evidence" value="ECO:0007669"/>
    <property type="project" value="UniProtKB-KW"/>
</dbReference>
<dbReference type="PRINTS" id="PR00502">
    <property type="entry name" value="NUDIXFAMILY"/>
</dbReference>
<protein>
    <recommendedName>
        <fullName evidence="11">8-oxo-dGTP diphosphatase</fullName>
        <ecNumber evidence="11">3.6.1.55</ecNumber>
    </recommendedName>
</protein>
<dbReference type="GO" id="GO:0035539">
    <property type="term" value="F:8-oxo-7,8-dihydrodeoxyguanosine triphosphate pyrophosphatase activity"/>
    <property type="evidence" value="ECO:0007669"/>
    <property type="project" value="UniProtKB-EC"/>
</dbReference>
<dbReference type="GO" id="GO:0044715">
    <property type="term" value="F:8-oxo-dGDP phosphatase activity"/>
    <property type="evidence" value="ECO:0007669"/>
    <property type="project" value="TreeGrafter"/>
</dbReference>
<evidence type="ECO:0000313" key="13">
    <source>
        <dbReference type="EMBL" id="THG34434.1"/>
    </source>
</evidence>
<evidence type="ECO:0000256" key="10">
    <source>
        <dbReference type="ARBA" id="ARBA00035861"/>
    </source>
</evidence>
<keyword evidence="3" id="KW-0515">Mutator protein</keyword>
<dbReference type="InterPro" id="IPR047127">
    <property type="entry name" value="MutT-like"/>
</dbReference>
<organism evidence="13 14">
    <name type="scientific">Orlajensenia flava</name>
    <dbReference type="NCBI Taxonomy" id="2565934"/>
    <lineage>
        <taxon>Bacteria</taxon>
        <taxon>Bacillati</taxon>
        <taxon>Actinomycetota</taxon>
        <taxon>Actinomycetes</taxon>
        <taxon>Micrococcales</taxon>
        <taxon>Microbacteriaceae</taxon>
        <taxon>Orlajensenia</taxon>
    </lineage>
</organism>
<name>A0A4S4FVA9_9MICO</name>
<keyword evidence="5" id="KW-0479">Metal-binding</keyword>
<dbReference type="EMBL" id="SSSN01000005">
    <property type="protein sequence ID" value="THG34434.1"/>
    <property type="molecule type" value="Genomic_DNA"/>
</dbReference>
<comment type="caution">
    <text evidence="13">The sequence shown here is derived from an EMBL/GenBank/DDBJ whole genome shotgun (WGS) entry which is preliminary data.</text>
</comment>
<dbReference type="PROSITE" id="PS51462">
    <property type="entry name" value="NUDIX"/>
    <property type="match status" value="1"/>
</dbReference>
<reference evidence="13 14" key="1">
    <citation type="submission" date="2019-04" db="EMBL/GenBank/DDBJ databases">
        <authorList>
            <person name="Jiang L."/>
        </authorList>
    </citation>
    <scope>NUCLEOTIDE SEQUENCE [LARGE SCALE GENOMIC DNA]</scope>
    <source>
        <strain evidence="13 14">YIM 131861</strain>
    </source>
</reference>
<gene>
    <name evidence="13" type="ORF">E6C70_09215</name>
</gene>
<dbReference type="PANTHER" id="PTHR47707">
    <property type="entry name" value="8-OXO-DGTP DIPHOSPHATASE"/>
    <property type="match status" value="1"/>
</dbReference>
<dbReference type="EC" id="3.6.1.55" evidence="11"/>
<comment type="cofactor">
    <cofactor evidence="1">
        <name>Mg(2+)</name>
        <dbReference type="ChEBI" id="CHEBI:18420"/>
    </cofactor>
</comment>
<dbReference type="InterPro" id="IPR000086">
    <property type="entry name" value="NUDIX_hydrolase_dom"/>
</dbReference>
<dbReference type="InterPro" id="IPR015797">
    <property type="entry name" value="NUDIX_hydrolase-like_dom_sf"/>
</dbReference>
<evidence type="ECO:0000256" key="1">
    <source>
        <dbReference type="ARBA" id="ARBA00001946"/>
    </source>
</evidence>
<dbReference type="Proteomes" id="UP000307380">
    <property type="component" value="Unassembled WGS sequence"/>
</dbReference>
<evidence type="ECO:0000256" key="2">
    <source>
        <dbReference type="ARBA" id="ARBA00005582"/>
    </source>
</evidence>
<evidence type="ECO:0000256" key="11">
    <source>
        <dbReference type="ARBA" id="ARBA00038905"/>
    </source>
</evidence>
<comment type="similarity">
    <text evidence="2">Belongs to the Nudix hydrolase family.</text>
</comment>